<evidence type="ECO:0000313" key="2">
    <source>
        <dbReference type="Proteomes" id="UP000199632"/>
    </source>
</evidence>
<gene>
    <name evidence="1" type="ORF">SAMN05421684_5967</name>
</gene>
<reference evidence="2" key="1">
    <citation type="submission" date="2016-10" db="EMBL/GenBank/DDBJ databases">
        <authorList>
            <person name="Varghese N."/>
            <person name="Submissions S."/>
        </authorList>
    </citation>
    <scope>NUCLEOTIDE SEQUENCE [LARGE SCALE GENOMIC DNA]</scope>
    <source>
        <strain evidence="2">DSM 44718</strain>
    </source>
</reference>
<protein>
    <submittedName>
        <fullName evidence="1">Uncharacterized protein</fullName>
    </submittedName>
</protein>
<keyword evidence="2" id="KW-1185">Reference proteome</keyword>
<sequence length="128" mass="13988">MFVQRFDQGDAAPMAGDAFLAVFEPRVDRREPQHSYWHISAHDGGTADLYAALADGTLDSLMISRFSAGAVLDLLVRYIGLADAVVLLPGCSTLLAHERQRRHLPEELRAEAVLVQAGADVERVLQSC</sequence>
<proteinExistence type="predicted"/>
<evidence type="ECO:0000313" key="1">
    <source>
        <dbReference type="EMBL" id="SDZ50803.1"/>
    </source>
</evidence>
<name>A0A1H3TKK2_9ACTN</name>
<dbReference type="EMBL" id="FNQB01000003">
    <property type="protein sequence ID" value="SDZ50803.1"/>
    <property type="molecule type" value="Genomic_DNA"/>
</dbReference>
<dbReference type="AlphaFoldDB" id="A0A1H3TKK2"/>
<accession>A0A1H3TKK2</accession>
<organism evidence="1 2">
    <name type="scientific">Asanoa ishikariensis</name>
    <dbReference type="NCBI Taxonomy" id="137265"/>
    <lineage>
        <taxon>Bacteria</taxon>
        <taxon>Bacillati</taxon>
        <taxon>Actinomycetota</taxon>
        <taxon>Actinomycetes</taxon>
        <taxon>Micromonosporales</taxon>
        <taxon>Micromonosporaceae</taxon>
        <taxon>Asanoa</taxon>
    </lineage>
</organism>
<dbReference type="Proteomes" id="UP000199632">
    <property type="component" value="Unassembled WGS sequence"/>
</dbReference>